<dbReference type="Proteomes" id="UP000095287">
    <property type="component" value="Unplaced"/>
</dbReference>
<keyword evidence="4 8" id="KW-0863">Zinc-finger</keyword>
<evidence type="ECO:0000256" key="2">
    <source>
        <dbReference type="ARBA" id="ARBA00022490"/>
    </source>
</evidence>
<feature type="domain" description="Nanos-type" evidence="10">
    <location>
        <begin position="69"/>
        <end position="123"/>
    </location>
</feature>
<dbReference type="InterPro" id="IPR024161">
    <property type="entry name" value="Znf_nanos-typ"/>
</dbReference>
<keyword evidence="6 8" id="KW-0810">Translation regulation</keyword>
<evidence type="ECO:0000256" key="7">
    <source>
        <dbReference type="ARBA" id="ARBA00022884"/>
    </source>
</evidence>
<evidence type="ECO:0000256" key="9">
    <source>
        <dbReference type="SAM" id="MobiDB-lite"/>
    </source>
</evidence>
<keyword evidence="3" id="KW-0479">Metal-binding</keyword>
<dbReference type="PANTHER" id="PTHR12887">
    <property type="entry name" value="NANOS PROTEIN"/>
    <property type="match status" value="1"/>
</dbReference>
<dbReference type="GO" id="GO:0006417">
    <property type="term" value="P:regulation of translation"/>
    <property type="evidence" value="ECO:0007669"/>
    <property type="project" value="UniProtKB-UniRule"/>
</dbReference>
<protein>
    <submittedName>
        <fullName evidence="12">Nanos-type domain-containing protein</fullName>
    </submittedName>
</protein>
<feature type="region of interest" description="Disordered" evidence="9">
    <location>
        <begin position="163"/>
        <end position="209"/>
    </location>
</feature>
<evidence type="ECO:0000256" key="6">
    <source>
        <dbReference type="ARBA" id="ARBA00022845"/>
    </source>
</evidence>
<feature type="compositionally biased region" description="Basic and acidic residues" evidence="9">
    <location>
        <begin position="53"/>
        <end position="66"/>
    </location>
</feature>
<keyword evidence="7 8" id="KW-0694">RNA-binding</keyword>
<dbReference type="AlphaFoldDB" id="A0A1I7YSD0"/>
<evidence type="ECO:0000256" key="3">
    <source>
        <dbReference type="ARBA" id="ARBA00022723"/>
    </source>
</evidence>
<comment type="subcellular location">
    <subcellularLocation>
        <location evidence="1">Cytoplasm</location>
    </subcellularLocation>
</comment>
<dbReference type="GO" id="GO:0003723">
    <property type="term" value="F:RNA binding"/>
    <property type="evidence" value="ECO:0007669"/>
    <property type="project" value="UniProtKB-UniRule"/>
</dbReference>
<keyword evidence="11" id="KW-1185">Reference proteome</keyword>
<dbReference type="GO" id="GO:0008270">
    <property type="term" value="F:zinc ion binding"/>
    <property type="evidence" value="ECO:0007669"/>
    <property type="project" value="UniProtKB-KW"/>
</dbReference>
<comment type="similarity">
    <text evidence="8">Belongs to the nanos family.</text>
</comment>
<feature type="compositionally biased region" description="Basic residues" evidence="9">
    <location>
        <begin position="194"/>
        <end position="209"/>
    </location>
</feature>
<dbReference type="Pfam" id="PF05741">
    <property type="entry name" value="zf-nanos"/>
    <property type="match status" value="1"/>
</dbReference>
<dbReference type="PROSITE" id="PS51522">
    <property type="entry name" value="ZF_NANOS"/>
    <property type="match status" value="1"/>
</dbReference>
<evidence type="ECO:0000256" key="8">
    <source>
        <dbReference type="PROSITE-ProRule" id="PRU00855"/>
    </source>
</evidence>
<proteinExistence type="inferred from homology"/>
<reference evidence="12" key="1">
    <citation type="submission" date="2016-11" db="UniProtKB">
        <authorList>
            <consortium name="WormBaseParasite"/>
        </authorList>
    </citation>
    <scope>IDENTIFICATION</scope>
</reference>
<evidence type="ECO:0000313" key="11">
    <source>
        <dbReference type="Proteomes" id="UP000095287"/>
    </source>
</evidence>
<evidence type="ECO:0000313" key="12">
    <source>
        <dbReference type="WBParaSite" id="L893_g19240.t1"/>
    </source>
</evidence>
<dbReference type="Gene3D" id="4.10.60.30">
    <property type="entry name" value="Nanos, RNA-binding domain"/>
    <property type="match status" value="1"/>
</dbReference>
<dbReference type="InterPro" id="IPR038129">
    <property type="entry name" value="Nanos_sf"/>
</dbReference>
<evidence type="ECO:0000256" key="4">
    <source>
        <dbReference type="ARBA" id="ARBA00022771"/>
    </source>
</evidence>
<dbReference type="WBParaSite" id="L893_g19240.t1">
    <property type="protein sequence ID" value="L893_g19240.t1"/>
    <property type="gene ID" value="L893_g19240"/>
</dbReference>
<accession>A0A1I7YSD0</accession>
<evidence type="ECO:0000259" key="10">
    <source>
        <dbReference type="PROSITE" id="PS51522"/>
    </source>
</evidence>
<dbReference type="InterPro" id="IPR008705">
    <property type="entry name" value="Nanos/Xcar2"/>
</dbReference>
<sequence>MGTQKSNEKLDKVVPKQKSNEVLDKIAPNQKSNEKLDKVVFKRGRGGIIFKPSSDREEQPKKENPPRHPCSLCLAKGESEESASSHSLRDSNGRAICPALRRQVCALCGATEANAHNQYFCPQNKFERTRMTMDLKVNKNEMMKVIAECEQRLPVRQRVSESVVPAAEDPQPPEDNARKRGSCSFTIGEGSGRYQRRGHRRTTFTRTRA</sequence>
<feature type="region of interest" description="Disordered" evidence="9">
    <location>
        <begin position="1"/>
        <end position="20"/>
    </location>
</feature>
<organism evidence="11 12">
    <name type="scientific">Steinernema glaseri</name>
    <dbReference type="NCBI Taxonomy" id="37863"/>
    <lineage>
        <taxon>Eukaryota</taxon>
        <taxon>Metazoa</taxon>
        <taxon>Ecdysozoa</taxon>
        <taxon>Nematoda</taxon>
        <taxon>Chromadorea</taxon>
        <taxon>Rhabditida</taxon>
        <taxon>Tylenchina</taxon>
        <taxon>Panagrolaimomorpha</taxon>
        <taxon>Strongyloidoidea</taxon>
        <taxon>Steinernematidae</taxon>
        <taxon>Steinernema</taxon>
    </lineage>
</organism>
<feature type="region of interest" description="Disordered" evidence="9">
    <location>
        <begin position="47"/>
        <end position="69"/>
    </location>
</feature>
<dbReference type="GO" id="GO:0005737">
    <property type="term" value="C:cytoplasm"/>
    <property type="evidence" value="ECO:0007669"/>
    <property type="project" value="UniProtKB-SubCell"/>
</dbReference>
<keyword evidence="2" id="KW-0963">Cytoplasm</keyword>
<keyword evidence="5" id="KW-0862">Zinc</keyword>
<name>A0A1I7YSD0_9BILA</name>
<evidence type="ECO:0000256" key="1">
    <source>
        <dbReference type="ARBA" id="ARBA00004496"/>
    </source>
</evidence>
<evidence type="ECO:0000256" key="5">
    <source>
        <dbReference type="ARBA" id="ARBA00022833"/>
    </source>
</evidence>